<keyword evidence="2" id="KW-1185">Reference proteome</keyword>
<evidence type="ECO:0000313" key="2">
    <source>
        <dbReference type="Proteomes" id="UP000003340"/>
    </source>
</evidence>
<reference evidence="1 2" key="2">
    <citation type="submission" date="2009-02" db="EMBL/GenBank/DDBJ databases">
        <title>Draft genome sequence of Clostridium methylpentosum (DSM 5476).</title>
        <authorList>
            <person name="Sudarsanam P."/>
            <person name="Ley R."/>
            <person name="Guruge J."/>
            <person name="Turnbaugh P.J."/>
            <person name="Mahowald M."/>
            <person name="Liep D."/>
            <person name="Gordon J."/>
        </authorList>
    </citation>
    <scope>NUCLEOTIDE SEQUENCE [LARGE SCALE GENOMIC DNA]</scope>
    <source>
        <strain evidence="1 2">DSM 5476</strain>
    </source>
</reference>
<dbReference type="Proteomes" id="UP000003340">
    <property type="component" value="Unassembled WGS sequence"/>
</dbReference>
<gene>
    <name evidence="1" type="ORF">CLOSTMETH_03189</name>
</gene>
<reference evidence="1 2" key="1">
    <citation type="submission" date="2009-01" db="EMBL/GenBank/DDBJ databases">
        <authorList>
            <person name="Fulton L."/>
            <person name="Clifton S."/>
            <person name="Fulton B."/>
            <person name="Xu J."/>
            <person name="Minx P."/>
            <person name="Pepin K.H."/>
            <person name="Johnson M."/>
            <person name="Bhonagiri V."/>
            <person name="Nash W.E."/>
            <person name="Mardis E.R."/>
            <person name="Wilson R.K."/>
        </authorList>
    </citation>
    <scope>NUCLEOTIDE SEQUENCE [LARGE SCALE GENOMIC DNA]</scope>
    <source>
        <strain evidence="1 2">DSM 5476</strain>
    </source>
</reference>
<accession>C0EHF2</accession>
<evidence type="ECO:0000313" key="1">
    <source>
        <dbReference type="EMBL" id="EEG29076.1"/>
    </source>
</evidence>
<dbReference type="HOGENOM" id="CLU_3307462_0_0_9"/>
<name>C0EHF2_9FIRM</name>
<dbReference type="AlphaFoldDB" id="C0EHF2"/>
<dbReference type="EMBL" id="ACEC01000115">
    <property type="protein sequence ID" value="EEG29076.1"/>
    <property type="molecule type" value="Genomic_DNA"/>
</dbReference>
<protein>
    <submittedName>
        <fullName evidence="1">Uncharacterized protein</fullName>
    </submittedName>
</protein>
<sequence>MLFNSYLVAIYPRSTREKHAPLGGKCIQISAAFTAQKFL</sequence>
<comment type="caution">
    <text evidence="1">The sequence shown here is derived from an EMBL/GenBank/DDBJ whole genome shotgun (WGS) entry which is preliminary data.</text>
</comment>
<organism evidence="1 2">
    <name type="scientific">[Clostridium] methylpentosum DSM 5476</name>
    <dbReference type="NCBI Taxonomy" id="537013"/>
    <lineage>
        <taxon>Bacteria</taxon>
        <taxon>Bacillati</taxon>
        <taxon>Bacillota</taxon>
        <taxon>Clostridia</taxon>
        <taxon>Eubacteriales</taxon>
        <taxon>Oscillospiraceae</taxon>
        <taxon>Oscillospiraceae incertae sedis</taxon>
    </lineage>
</organism>
<proteinExistence type="predicted"/>